<sequence>MHSSQKRPTPKNFWNNAQRQQRPAHAELCGVIQLVCCP</sequence>
<gene>
    <name evidence="1" type="ORF">AB205_0211290</name>
</gene>
<evidence type="ECO:0000313" key="1">
    <source>
        <dbReference type="EMBL" id="PIO11060.1"/>
    </source>
</evidence>
<evidence type="ECO:0000313" key="2">
    <source>
        <dbReference type="Proteomes" id="UP000228934"/>
    </source>
</evidence>
<protein>
    <submittedName>
        <fullName evidence="1">Uncharacterized protein</fullName>
    </submittedName>
</protein>
<reference evidence="2" key="1">
    <citation type="journal article" date="2017" name="Nat. Commun.">
        <title>The North American bullfrog draft genome provides insight into hormonal regulation of long noncoding RNA.</title>
        <authorList>
            <person name="Hammond S.A."/>
            <person name="Warren R.L."/>
            <person name="Vandervalk B.P."/>
            <person name="Kucuk E."/>
            <person name="Khan H."/>
            <person name="Gibb E.A."/>
            <person name="Pandoh P."/>
            <person name="Kirk H."/>
            <person name="Zhao Y."/>
            <person name="Jones M."/>
            <person name="Mungall A.J."/>
            <person name="Coope R."/>
            <person name="Pleasance S."/>
            <person name="Moore R.A."/>
            <person name="Holt R.A."/>
            <person name="Round J.M."/>
            <person name="Ohora S."/>
            <person name="Walle B.V."/>
            <person name="Veldhoen N."/>
            <person name="Helbing C.C."/>
            <person name="Birol I."/>
        </authorList>
    </citation>
    <scope>NUCLEOTIDE SEQUENCE [LARGE SCALE GENOMIC DNA]</scope>
</reference>
<dbReference type="Proteomes" id="UP000228934">
    <property type="component" value="Unassembled WGS sequence"/>
</dbReference>
<keyword evidence="2" id="KW-1185">Reference proteome</keyword>
<name>A0A2G9Q661_AQUCT</name>
<organism evidence="1 2">
    <name type="scientific">Aquarana catesbeiana</name>
    <name type="common">American bullfrog</name>
    <name type="synonym">Rana catesbeiana</name>
    <dbReference type="NCBI Taxonomy" id="8400"/>
    <lineage>
        <taxon>Eukaryota</taxon>
        <taxon>Metazoa</taxon>
        <taxon>Chordata</taxon>
        <taxon>Craniata</taxon>
        <taxon>Vertebrata</taxon>
        <taxon>Euteleostomi</taxon>
        <taxon>Amphibia</taxon>
        <taxon>Batrachia</taxon>
        <taxon>Anura</taxon>
        <taxon>Neobatrachia</taxon>
        <taxon>Ranoidea</taxon>
        <taxon>Ranidae</taxon>
        <taxon>Aquarana</taxon>
    </lineage>
</organism>
<proteinExistence type="predicted"/>
<dbReference type="EMBL" id="KZ061361">
    <property type="protein sequence ID" value="PIO11060.1"/>
    <property type="molecule type" value="Genomic_DNA"/>
</dbReference>
<dbReference type="AlphaFoldDB" id="A0A2G9Q661"/>
<accession>A0A2G9Q661</accession>